<feature type="compositionally biased region" description="Basic and acidic residues" evidence="1">
    <location>
        <begin position="19"/>
        <end position="44"/>
    </location>
</feature>
<gene>
    <name evidence="3" type="ORF">GCM10009776_08240</name>
</gene>
<feature type="transmembrane region" description="Helical" evidence="2">
    <location>
        <begin position="164"/>
        <end position="188"/>
    </location>
</feature>
<reference evidence="3 4" key="1">
    <citation type="journal article" date="2019" name="Int. J. Syst. Evol. Microbiol.">
        <title>The Global Catalogue of Microorganisms (GCM) 10K type strain sequencing project: providing services to taxonomists for standard genome sequencing and annotation.</title>
        <authorList>
            <consortium name="The Broad Institute Genomics Platform"/>
            <consortium name="The Broad Institute Genome Sequencing Center for Infectious Disease"/>
            <person name="Wu L."/>
            <person name="Ma J."/>
        </authorList>
    </citation>
    <scope>NUCLEOTIDE SEQUENCE [LARGE SCALE GENOMIC DNA]</scope>
    <source>
        <strain evidence="3 4">JCM 14901</strain>
    </source>
</reference>
<keyword evidence="2" id="KW-0812">Transmembrane</keyword>
<dbReference type="Proteomes" id="UP001499933">
    <property type="component" value="Unassembled WGS sequence"/>
</dbReference>
<keyword evidence="2" id="KW-0472">Membrane</keyword>
<feature type="region of interest" description="Disordered" evidence="1">
    <location>
        <begin position="1"/>
        <end position="44"/>
    </location>
</feature>
<evidence type="ECO:0000313" key="4">
    <source>
        <dbReference type="Proteomes" id="UP001499933"/>
    </source>
</evidence>
<protein>
    <submittedName>
        <fullName evidence="3">Uncharacterized protein</fullName>
    </submittedName>
</protein>
<comment type="caution">
    <text evidence="3">The sequence shown here is derived from an EMBL/GenBank/DDBJ whole genome shotgun (WGS) entry which is preliminary data.</text>
</comment>
<proteinExistence type="predicted"/>
<keyword evidence="2" id="KW-1133">Transmembrane helix</keyword>
<evidence type="ECO:0000256" key="1">
    <source>
        <dbReference type="SAM" id="MobiDB-lite"/>
    </source>
</evidence>
<evidence type="ECO:0000256" key="2">
    <source>
        <dbReference type="SAM" id="Phobius"/>
    </source>
</evidence>
<accession>A0ABN2QBX3</accession>
<name>A0ABN2QBX3_9MICO</name>
<organism evidence="3 4">
    <name type="scientific">Microbacterium deminutum</name>
    <dbReference type="NCBI Taxonomy" id="344164"/>
    <lineage>
        <taxon>Bacteria</taxon>
        <taxon>Bacillati</taxon>
        <taxon>Actinomycetota</taxon>
        <taxon>Actinomycetes</taxon>
        <taxon>Micrococcales</taxon>
        <taxon>Microbacteriaceae</taxon>
        <taxon>Microbacterium</taxon>
    </lineage>
</organism>
<evidence type="ECO:0000313" key="3">
    <source>
        <dbReference type="EMBL" id="GAA1948573.1"/>
    </source>
</evidence>
<sequence>MRRRVDAEASENDVPSLEHPQEGRRNGGWDHSEPEVDPEPARSETIRNRAVCRSGTVGRLVLECAGRYGRLMTERLVEKLAGSVPSWGARIAYGEKSTVGGQDIVPVAIVAFGFGAGEGSGETPVTEKLPQGKGEGSGGGGGGIALPIGAYVQGPSGTVFKPNAIALVLAVTPIVMSVAAAIAGVYAVRSAAEVGSRFAGVAEHFAAPSRIFAPRRSRSKLSPGRILDRAVLGP</sequence>
<dbReference type="EMBL" id="BAAAOG010000001">
    <property type="protein sequence ID" value="GAA1948573.1"/>
    <property type="molecule type" value="Genomic_DNA"/>
</dbReference>
<keyword evidence="4" id="KW-1185">Reference proteome</keyword>